<evidence type="ECO:0000259" key="7">
    <source>
        <dbReference type="Pfam" id="PF07980"/>
    </source>
</evidence>
<dbReference type="InterPro" id="IPR011990">
    <property type="entry name" value="TPR-like_helical_dom_sf"/>
</dbReference>
<evidence type="ECO:0000313" key="10">
    <source>
        <dbReference type="Proteomes" id="UP000278351"/>
    </source>
</evidence>
<accession>A0A3N4Q3F0</accession>
<keyword evidence="4" id="KW-0472">Membrane</keyword>
<dbReference type="InterPro" id="IPR033985">
    <property type="entry name" value="SusD-like_N"/>
</dbReference>
<feature type="domain" description="RagB/SusD" evidence="7">
    <location>
        <begin position="359"/>
        <end position="502"/>
    </location>
</feature>
<evidence type="ECO:0000256" key="2">
    <source>
        <dbReference type="ARBA" id="ARBA00006275"/>
    </source>
</evidence>
<evidence type="ECO:0000256" key="4">
    <source>
        <dbReference type="ARBA" id="ARBA00023136"/>
    </source>
</evidence>
<dbReference type="Pfam" id="PF07980">
    <property type="entry name" value="SusD_RagB"/>
    <property type="match status" value="1"/>
</dbReference>
<dbReference type="AlphaFoldDB" id="A0A3N4Q3F0"/>
<gene>
    <name evidence="9" type="ORF">EGT74_00080</name>
</gene>
<proteinExistence type="inferred from homology"/>
<evidence type="ECO:0000256" key="1">
    <source>
        <dbReference type="ARBA" id="ARBA00004442"/>
    </source>
</evidence>
<evidence type="ECO:0000259" key="8">
    <source>
        <dbReference type="Pfam" id="PF14322"/>
    </source>
</evidence>
<evidence type="ECO:0000256" key="6">
    <source>
        <dbReference type="SAM" id="SignalP"/>
    </source>
</evidence>
<feature type="domain" description="SusD-like N-terminal" evidence="8">
    <location>
        <begin position="109"/>
        <end position="235"/>
    </location>
</feature>
<dbReference type="EMBL" id="RPDH01000001">
    <property type="protein sequence ID" value="RPE11991.1"/>
    <property type="molecule type" value="Genomic_DNA"/>
</dbReference>
<dbReference type="OrthoDB" id="926893at2"/>
<dbReference type="Proteomes" id="UP000278351">
    <property type="component" value="Unassembled WGS sequence"/>
</dbReference>
<dbReference type="Gene3D" id="1.25.40.390">
    <property type="match status" value="1"/>
</dbReference>
<dbReference type="Pfam" id="PF14322">
    <property type="entry name" value="SusD-like_3"/>
    <property type="match status" value="1"/>
</dbReference>
<name>A0A3N4Q3F0_9BACT</name>
<keyword evidence="3 6" id="KW-0732">Signal</keyword>
<evidence type="ECO:0000256" key="3">
    <source>
        <dbReference type="ARBA" id="ARBA00022729"/>
    </source>
</evidence>
<comment type="subcellular location">
    <subcellularLocation>
        <location evidence="1">Cell outer membrane</location>
    </subcellularLocation>
</comment>
<comment type="similarity">
    <text evidence="2">Belongs to the SusD family.</text>
</comment>
<feature type="chain" id="PRO_5018019503" evidence="6">
    <location>
        <begin position="19"/>
        <end position="504"/>
    </location>
</feature>
<dbReference type="RefSeq" id="WP_123844408.1">
    <property type="nucleotide sequence ID" value="NZ_RPDH01000001.1"/>
</dbReference>
<evidence type="ECO:0000256" key="5">
    <source>
        <dbReference type="ARBA" id="ARBA00023237"/>
    </source>
</evidence>
<dbReference type="GO" id="GO:0009279">
    <property type="term" value="C:cell outer membrane"/>
    <property type="evidence" value="ECO:0007669"/>
    <property type="project" value="UniProtKB-SubCell"/>
</dbReference>
<dbReference type="SUPFAM" id="SSF48452">
    <property type="entry name" value="TPR-like"/>
    <property type="match status" value="1"/>
</dbReference>
<keyword evidence="5" id="KW-0998">Cell outer membrane</keyword>
<comment type="caution">
    <text evidence="9">The sequence shown here is derived from an EMBL/GenBank/DDBJ whole genome shotgun (WGS) entry which is preliminary data.</text>
</comment>
<organism evidence="9 10">
    <name type="scientific">Chitinophaga lutea</name>
    <dbReference type="NCBI Taxonomy" id="2488634"/>
    <lineage>
        <taxon>Bacteria</taxon>
        <taxon>Pseudomonadati</taxon>
        <taxon>Bacteroidota</taxon>
        <taxon>Chitinophagia</taxon>
        <taxon>Chitinophagales</taxon>
        <taxon>Chitinophagaceae</taxon>
        <taxon>Chitinophaga</taxon>
    </lineage>
</organism>
<protein>
    <submittedName>
        <fullName evidence="9">RagB/SusD family nutrient uptake outer membrane protein</fullName>
    </submittedName>
</protein>
<sequence>MKLKIAALILIAGTFCSAGCRKFLLVEPVDKLSGNAFWKKPADVEAYVSDMYGQFRDKLSSTSFIAASGELRSGQVRMSPETDDPVRRAYIDVAGQNDLLGLIAPNAKWNTTNFNFPSMTKWKEFYRVIQSANIMEEELAKRTIPELSTGDLNRYTAEAVFIRCMTYLFLVRLYGDVPYYTEAYLSKPLPRTNMVTVIDNCIADLEKRVNDLPWNYKDPSMRAVRATKGGALAMLMYMHMWNAGFDKGKKQEHYEKTVALGKELMQSGTYKLLPIEEFHNIFKGRSQEGLLEIAQNYNYGETLSLYASFSDMLLHVPYKSGHTFSMGFFRASFLRMLYPEGEQDMRRLLWFDQYMLADNGRFMFLKFTNVYAHAGEGGNPDDNVIIFRYAGVILLTAEAMAETGRTDEAVALLNIIRDRAGAPRYIATGVDNLRQAIYIEQAKELMGEGVYYFDLVRTGRVMDQKWCYYPLSADQFERGGWTWPLSPSVMDNNPLMTLNNYWTN</sequence>
<keyword evidence="10" id="KW-1185">Reference proteome</keyword>
<feature type="signal peptide" evidence="6">
    <location>
        <begin position="1"/>
        <end position="18"/>
    </location>
</feature>
<dbReference type="InterPro" id="IPR012944">
    <property type="entry name" value="SusD_RagB_dom"/>
</dbReference>
<reference evidence="9 10" key="1">
    <citation type="submission" date="2018-11" db="EMBL/GenBank/DDBJ databases">
        <title>Chitinophaga lutea sp.nov., isolate from arsenic contaminated soil.</title>
        <authorList>
            <person name="Zong Y."/>
        </authorList>
    </citation>
    <scope>NUCLEOTIDE SEQUENCE [LARGE SCALE GENOMIC DNA]</scope>
    <source>
        <strain evidence="9 10">ZY74</strain>
    </source>
</reference>
<evidence type="ECO:0000313" key="9">
    <source>
        <dbReference type="EMBL" id="RPE11991.1"/>
    </source>
</evidence>